<accession>A0A171KSF4</accession>
<comment type="caution">
    <text evidence="1">The sequence shown here is derived from an EMBL/GenBank/DDBJ whole genome shotgun (WGS) entry which is preliminary data.</text>
</comment>
<organism evidence="1 2">
    <name type="scientific">Kerstersia gyiorum</name>
    <dbReference type="NCBI Taxonomy" id="206506"/>
    <lineage>
        <taxon>Bacteria</taxon>
        <taxon>Pseudomonadati</taxon>
        <taxon>Pseudomonadota</taxon>
        <taxon>Betaproteobacteria</taxon>
        <taxon>Burkholderiales</taxon>
        <taxon>Alcaligenaceae</taxon>
        <taxon>Kerstersia</taxon>
    </lineage>
</organism>
<proteinExistence type="predicted"/>
<name>A0A171KSF4_9BURK</name>
<keyword evidence="2" id="KW-1185">Reference proteome</keyword>
<dbReference type="RefSeq" id="WP_068370843.1">
    <property type="nucleotide sequence ID" value="NZ_LBNE01000005.1"/>
</dbReference>
<gene>
    <name evidence="1" type="ORF">AAV32_09600</name>
</gene>
<evidence type="ECO:0000313" key="1">
    <source>
        <dbReference type="EMBL" id="KKO71821.1"/>
    </source>
</evidence>
<reference evidence="1 2" key="1">
    <citation type="submission" date="2015-04" db="EMBL/GenBank/DDBJ databases">
        <title>Genome sequence of Kerstersia gyiorum CG1.</title>
        <authorList>
            <person name="Greninger A.L."/>
            <person name="Kozyreva V."/>
            <person name="Chaturvedi V."/>
        </authorList>
    </citation>
    <scope>NUCLEOTIDE SEQUENCE [LARGE SCALE GENOMIC DNA]</scope>
    <source>
        <strain evidence="1 2">CG1</strain>
    </source>
</reference>
<dbReference type="Proteomes" id="UP000078084">
    <property type="component" value="Unassembled WGS sequence"/>
</dbReference>
<dbReference type="EMBL" id="LBNE01000005">
    <property type="protein sequence ID" value="KKO71821.1"/>
    <property type="molecule type" value="Genomic_DNA"/>
</dbReference>
<sequence>MCDYDFSGLTDEQAWLILYQGWRIGQCYPDGSPWIQPNKRTVKKLIERGLMVAHEVEERSGGLTLRFTEYRVPLHVHAAYCLQC</sequence>
<evidence type="ECO:0000313" key="2">
    <source>
        <dbReference type="Proteomes" id="UP000078084"/>
    </source>
</evidence>
<dbReference type="AlphaFoldDB" id="A0A171KSF4"/>
<protein>
    <submittedName>
        <fullName evidence="1">Uncharacterized protein</fullName>
    </submittedName>
</protein>
<dbReference type="STRING" id="206506.AAV32_09600"/>